<protein>
    <submittedName>
        <fullName evidence="3">PCNA-interacting partner</fullName>
    </submittedName>
</protein>
<proteinExistence type="predicted"/>
<reference evidence="3" key="1">
    <citation type="submission" date="2022-11" db="UniProtKB">
        <authorList>
            <consortium name="WormBaseParasite"/>
        </authorList>
    </citation>
    <scope>IDENTIFICATION</scope>
</reference>
<sequence length="437" mass="48828">MADSELRTVRCCEQNELALMLIRRFGTKATRSKSYCPVNLKNNIDLLMKDLAVGSQLVFNQALISEDEIESVTTALLETHTLGASFERIRAMDLLVSFLQSMLNNKDSLAATKAMMLCAPDVLVALRRRALKTGASIGQTAVSFVIRTRQKVGGRVDPTDELAPHFVSLAAYTDTIHLIQRLIEDATSEFTSCVDKVLRILCRQIMEHWRGSPELECSLRKAREIMLADVEAVQNNVNVIEAMFGSSPQRSASNGGSMAGRPLMKLMQSLVDRWTIILHRQSDPVDGSPSQSLRYRSISNVLRFPIVQSSIVLFGSSPNITTENDGDKEVQNAAVDDRTPQRALRERNQSYRMASFLNDDTPTEKCEKLVQTETMCNIQSCEDKENWPPADLPEQTPKRSKKRPLADATAQAMQAKKKRPGKQSINQPKISHFFGKI</sequence>
<organism evidence="2 3">
    <name type="scientific">Plectus sambesii</name>
    <dbReference type="NCBI Taxonomy" id="2011161"/>
    <lineage>
        <taxon>Eukaryota</taxon>
        <taxon>Metazoa</taxon>
        <taxon>Ecdysozoa</taxon>
        <taxon>Nematoda</taxon>
        <taxon>Chromadorea</taxon>
        <taxon>Plectida</taxon>
        <taxon>Plectina</taxon>
        <taxon>Plectoidea</taxon>
        <taxon>Plectidae</taxon>
        <taxon>Plectus</taxon>
    </lineage>
</organism>
<name>A0A914UNJ1_9BILA</name>
<feature type="region of interest" description="Disordered" evidence="1">
    <location>
        <begin position="383"/>
        <end position="437"/>
    </location>
</feature>
<evidence type="ECO:0000256" key="1">
    <source>
        <dbReference type="SAM" id="MobiDB-lite"/>
    </source>
</evidence>
<evidence type="ECO:0000313" key="3">
    <source>
        <dbReference type="WBParaSite" id="PSAMB.scaffold1138size35462.g11171.t1"/>
    </source>
</evidence>
<keyword evidence="2" id="KW-1185">Reference proteome</keyword>
<dbReference type="WBParaSite" id="PSAMB.scaffold1138size35462.g11171.t1">
    <property type="protein sequence ID" value="PSAMB.scaffold1138size35462.g11171.t1"/>
    <property type="gene ID" value="PSAMB.scaffold1138size35462.g11171"/>
</dbReference>
<dbReference type="AlphaFoldDB" id="A0A914UNJ1"/>
<accession>A0A914UNJ1</accession>
<evidence type="ECO:0000313" key="2">
    <source>
        <dbReference type="Proteomes" id="UP000887566"/>
    </source>
</evidence>
<dbReference type="Proteomes" id="UP000887566">
    <property type="component" value="Unplaced"/>
</dbReference>